<reference evidence="11" key="1">
    <citation type="submission" date="2021-01" db="EMBL/GenBank/DDBJ databases">
        <title>Adiantum capillus-veneris genome.</title>
        <authorList>
            <person name="Fang Y."/>
            <person name="Liao Q."/>
        </authorList>
    </citation>
    <scope>NUCLEOTIDE SEQUENCE</scope>
    <source>
        <strain evidence="11">H3</strain>
        <tissue evidence="11">Leaf</tissue>
    </source>
</reference>
<accession>A0A9D4UZH2</accession>
<keyword evidence="12" id="KW-1185">Reference proteome</keyword>
<dbReference type="Gene3D" id="1.10.630.10">
    <property type="entry name" value="Cytochrome P450"/>
    <property type="match status" value="1"/>
</dbReference>
<evidence type="ECO:0000256" key="9">
    <source>
        <dbReference type="ARBA" id="ARBA00023033"/>
    </source>
</evidence>
<keyword evidence="3" id="KW-0349">Heme</keyword>
<dbReference type="GO" id="GO:0004497">
    <property type="term" value="F:monooxygenase activity"/>
    <property type="evidence" value="ECO:0007669"/>
    <property type="project" value="UniProtKB-KW"/>
</dbReference>
<evidence type="ECO:0000256" key="10">
    <source>
        <dbReference type="ARBA" id="ARBA00023136"/>
    </source>
</evidence>
<dbReference type="InterPro" id="IPR001128">
    <property type="entry name" value="Cyt_P450"/>
</dbReference>
<dbReference type="InterPro" id="IPR050665">
    <property type="entry name" value="Cytochrome_P450_Monooxygen"/>
</dbReference>
<comment type="subcellular location">
    <subcellularLocation>
        <location evidence="1">Membrane</location>
    </subcellularLocation>
</comment>
<proteinExistence type="inferred from homology"/>
<keyword evidence="6" id="KW-1133">Transmembrane helix</keyword>
<evidence type="ECO:0000256" key="5">
    <source>
        <dbReference type="ARBA" id="ARBA00022723"/>
    </source>
</evidence>
<dbReference type="PRINTS" id="PR00385">
    <property type="entry name" value="P450"/>
</dbReference>
<dbReference type="OrthoDB" id="1470350at2759"/>
<keyword evidence="10" id="KW-0472">Membrane</keyword>
<comment type="similarity">
    <text evidence="2">Belongs to the cytochrome P450 family.</text>
</comment>
<dbReference type="InterPro" id="IPR002401">
    <property type="entry name" value="Cyt_P450_E_grp-I"/>
</dbReference>
<dbReference type="EMBL" id="JABFUD020000008">
    <property type="protein sequence ID" value="KAI5076562.1"/>
    <property type="molecule type" value="Genomic_DNA"/>
</dbReference>
<dbReference type="InterPro" id="IPR036396">
    <property type="entry name" value="Cyt_P450_sf"/>
</dbReference>
<dbReference type="PANTHER" id="PTHR24282">
    <property type="entry name" value="CYTOCHROME P450 FAMILY MEMBER"/>
    <property type="match status" value="1"/>
</dbReference>
<keyword evidence="4" id="KW-0812">Transmembrane</keyword>
<evidence type="ECO:0000256" key="3">
    <source>
        <dbReference type="ARBA" id="ARBA00022617"/>
    </source>
</evidence>
<evidence type="ECO:0000256" key="8">
    <source>
        <dbReference type="ARBA" id="ARBA00023004"/>
    </source>
</evidence>
<gene>
    <name evidence="11" type="ORF">GOP47_0008627</name>
</gene>
<name>A0A9D4UZH2_ADICA</name>
<evidence type="ECO:0000256" key="7">
    <source>
        <dbReference type="ARBA" id="ARBA00023002"/>
    </source>
</evidence>
<keyword evidence="9" id="KW-0503">Monooxygenase</keyword>
<evidence type="ECO:0000313" key="12">
    <source>
        <dbReference type="Proteomes" id="UP000886520"/>
    </source>
</evidence>
<evidence type="ECO:0000256" key="6">
    <source>
        <dbReference type="ARBA" id="ARBA00022989"/>
    </source>
</evidence>
<dbReference type="GO" id="GO:0020037">
    <property type="term" value="F:heme binding"/>
    <property type="evidence" value="ECO:0007669"/>
    <property type="project" value="InterPro"/>
</dbReference>
<comment type="caution">
    <text evidence="11">The sequence shown here is derived from an EMBL/GenBank/DDBJ whole genome shotgun (WGS) entry which is preliminary data.</text>
</comment>
<evidence type="ECO:0008006" key="13">
    <source>
        <dbReference type="Google" id="ProtNLM"/>
    </source>
</evidence>
<dbReference type="Pfam" id="PF00067">
    <property type="entry name" value="p450"/>
    <property type="match status" value="1"/>
</dbReference>
<evidence type="ECO:0000313" key="11">
    <source>
        <dbReference type="EMBL" id="KAI5076562.1"/>
    </source>
</evidence>
<keyword evidence="8" id="KW-0408">Iron</keyword>
<keyword evidence="5" id="KW-0479">Metal-binding</keyword>
<dbReference type="PRINTS" id="PR00463">
    <property type="entry name" value="EP450I"/>
</dbReference>
<protein>
    <recommendedName>
        <fullName evidence="13">Cytochrome P450</fullName>
    </recommendedName>
</protein>
<dbReference type="AlphaFoldDB" id="A0A9D4UZH2"/>
<organism evidence="11 12">
    <name type="scientific">Adiantum capillus-veneris</name>
    <name type="common">Maidenhair fern</name>
    <dbReference type="NCBI Taxonomy" id="13818"/>
    <lineage>
        <taxon>Eukaryota</taxon>
        <taxon>Viridiplantae</taxon>
        <taxon>Streptophyta</taxon>
        <taxon>Embryophyta</taxon>
        <taxon>Tracheophyta</taxon>
        <taxon>Polypodiopsida</taxon>
        <taxon>Polypodiidae</taxon>
        <taxon>Polypodiales</taxon>
        <taxon>Pteridineae</taxon>
        <taxon>Pteridaceae</taxon>
        <taxon>Vittarioideae</taxon>
        <taxon>Adiantum</taxon>
    </lineage>
</organism>
<dbReference type="Proteomes" id="UP000886520">
    <property type="component" value="Chromosome 8"/>
</dbReference>
<dbReference type="GO" id="GO:0005506">
    <property type="term" value="F:iron ion binding"/>
    <property type="evidence" value="ECO:0007669"/>
    <property type="project" value="InterPro"/>
</dbReference>
<dbReference type="GO" id="GO:0016020">
    <property type="term" value="C:membrane"/>
    <property type="evidence" value="ECO:0007669"/>
    <property type="project" value="UniProtKB-SubCell"/>
</dbReference>
<dbReference type="GO" id="GO:0016705">
    <property type="term" value="F:oxidoreductase activity, acting on paired donors, with incorporation or reduction of molecular oxygen"/>
    <property type="evidence" value="ECO:0007669"/>
    <property type="project" value="InterPro"/>
</dbReference>
<sequence length="435" mass="48964">MYGGSCGAAGGFTRNSFALCRAYTAVQIASQLADPPQACSEPMPSMSHAAAHRLQPHLHLWSKTYGDYFVFWFGFQARYVLKDPEQAKELLTIKSEHFGKTTRRPDANDLIGNGLLVLNGEKWAQHRHIVNSAFFVEKLKAMALVMVDLTNVMMKNWESCIKRNESIDVAREFKILTADIIAHTAFGSSFAEGKLVFEMQDKQQLLFSKLMSAPYIPGYRFLPTPKNRYRNNLKTRIHEVLGQIIQKREALIEAVRGDHDVLGSMYGNDLLGLMLAANRGELQGNQRSFTMGLDELIDECKTFFFAGHETTATLLTFMFLLLAAHQEWQECLREEVFEACGKTQLPTVESLNQLKLVGMVINETLRLYPPATAIYREADTDMSLGETLVPAGTVNVHSMSGFLTVEAMSCHYSRLCMPCRASSLKRPQTHQYQVL</sequence>
<evidence type="ECO:0000256" key="1">
    <source>
        <dbReference type="ARBA" id="ARBA00004370"/>
    </source>
</evidence>
<keyword evidence="7" id="KW-0560">Oxidoreductase</keyword>
<dbReference type="SUPFAM" id="SSF48264">
    <property type="entry name" value="Cytochrome P450"/>
    <property type="match status" value="1"/>
</dbReference>
<evidence type="ECO:0000256" key="4">
    <source>
        <dbReference type="ARBA" id="ARBA00022692"/>
    </source>
</evidence>
<dbReference type="PANTHER" id="PTHR24282:SF211">
    <property type="entry name" value="CYTOCHROME P450-RELATED"/>
    <property type="match status" value="1"/>
</dbReference>
<evidence type="ECO:0000256" key="2">
    <source>
        <dbReference type="ARBA" id="ARBA00010617"/>
    </source>
</evidence>